<evidence type="ECO:0000313" key="2">
    <source>
        <dbReference type="Proteomes" id="UP000515202"/>
    </source>
</evidence>
<dbReference type="CTD" id="27433"/>
<proteinExistence type="predicted"/>
<dbReference type="GeneID" id="105294838"/>
<gene>
    <name evidence="3" type="primary">TOR2A</name>
</gene>
<sequence>MAAATRGCQPWGSLLLALLGLVSAAAIAWDLTSLRCNFGTFCECDFRPDFQEGSQELGPGEPHCLWPFPLPVR</sequence>
<dbReference type="Proteomes" id="UP000515202">
    <property type="component" value="Unplaced"/>
</dbReference>
<feature type="chain" id="PRO_5028114964" evidence="1">
    <location>
        <begin position="25"/>
        <end position="73"/>
    </location>
</feature>
<name>A0A6P3QCA5_PTEVA</name>
<feature type="signal peptide" evidence="1">
    <location>
        <begin position="1"/>
        <end position="24"/>
    </location>
</feature>
<dbReference type="OrthoDB" id="19623at2759"/>
<protein>
    <submittedName>
        <fullName evidence="3">Prosalusin isoform X3</fullName>
    </submittedName>
</protein>
<evidence type="ECO:0000256" key="1">
    <source>
        <dbReference type="SAM" id="SignalP"/>
    </source>
</evidence>
<accession>A0A6P3QCA5</accession>
<organism evidence="2 3">
    <name type="scientific">Pteropus vampyrus</name>
    <name type="common">Large flying fox</name>
    <dbReference type="NCBI Taxonomy" id="132908"/>
    <lineage>
        <taxon>Eukaryota</taxon>
        <taxon>Metazoa</taxon>
        <taxon>Chordata</taxon>
        <taxon>Craniata</taxon>
        <taxon>Vertebrata</taxon>
        <taxon>Euteleostomi</taxon>
        <taxon>Mammalia</taxon>
        <taxon>Eutheria</taxon>
        <taxon>Laurasiatheria</taxon>
        <taxon>Chiroptera</taxon>
        <taxon>Yinpterochiroptera</taxon>
        <taxon>Pteropodoidea</taxon>
        <taxon>Pteropodidae</taxon>
        <taxon>Pteropodinae</taxon>
        <taxon>Pteropus</taxon>
    </lineage>
</organism>
<dbReference type="AlphaFoldDB" id="A0A6P3QCA5"/>
<evidence type="ECO:0000313" key="3">
    <source>
        <dbReference type="RefSeq" id="XP_011362554.1"/>
    </source>
</evidence>
<keyword evidence="1" id="KW-0732">Signal</keyword>
<dbReference type="RefSeq" id="XP_011362554.1">
    <property type="nucleotide sequence ID" value="XM_011364252.2"/>
</dbReference>
<keyword evidence="2" id="KW-1185">Reference proteome</keyword>
<dbReference type="RefSeq" id="XP_039717658.1">
    <property type="nucleotide sequence ID" value="XM_039861724.1"/>
</dbReference>
<reference evidence="3" key="1">
    <citation type="submission" date="2025-08" db="UniProtKB">
        <authorList>
            <consortium name="RefSeq"/>
        </authorList>
    </citation>
    <scope>IDENTIFICATION</scope>
    <source>
        <tissue evidence="3">Kidney</tissue>
    </source>
</reference>
<dbReference type="GeneID" id="120601768"/>